<dbReference type="SUPFAM" id="SSF52540">
    <property type="entry name" value="P-loop containing nucleoside triphosphate hydrolases"/>
    <property type="match status" value="1"/>
</dbReference>
<dbReference type="InterPro" id="IPR027417">
    <property type="entry name" value="P-loop_NTPase"/>
</dbReference>
<dbReference type="STRING" id="3075.A0A087SS42"/>
<keyword evidence="12" id="KW-1185">Reference proteome</keyword>
<reference evidence="11 12" key="1">
    <citation type="journal article" date="2014" name="BMC Genomics">
        <title>Oil accumulation mechanisms of the oleaginous microalga Chlorella protothecoides revealed through its genome, transcriptomes, and proteomes.</title>
        <authorList>
            <person name="Gao C."/>
            <person name="Wang Y."/>
            <person name="Shen Y."/>
            <person name="Yan D."/>
            <person name="He X."/>
            <person name="Dai J."/>
            <person name="Wu Q."/>
        </authorList>
    </citation>
    <scope>NUCLEOTIDE SEQUENCE [LARGE SCALE GENOMIC DNA]</scope>
    <source>
        <strain evidence="11 12">0710</strain>
    </source>
</reference>
<dbReference type="InterPro" id="IPR000432">
    <property type="entry name" value="DNA_mismatch_repair_MutS_C"/>
</dbReference>
<dbReference type="GO" id="GO:0005524">
    <property type="term" value="F:ATP binding"/>
    <property type="evidence" value="ECO:0007669"/>
    <property type="project" value="UniProtKB-KW"/>
</dbReference>
<dbReference type="EMBL" id="KL662173">
    <property type="protein sequence ID" value="KFM28546.1"/>
    <property type="molecule type" value="Genomic_DNA"/>
</dbReference>
<dbReference type="PANTHER" id="PTHR11361:SF122">
    <property type="entry name" value="DNA MISMATCH REPAIR PROTEIN MSH3"/>
    <property type="match status" value="1"/>
</dbReference>
<evidence type="ECO:0000256" key="3">
    <source>
        <dbReference type="ARBA" id="ARBA00022741"/>
    </source>
</evidence>
<dbReference type="PIRSF" id="PIRSF037677">
    <property type="entry name" value="DNA_mis_repair_Msh6"/>
    <property type="match status" value="1"/>
</dbReference>
<evidence type="ECO:0000259" key="10">
    <source>
        <dbReference type="SMART" id="SM00533"/>
    </source>
</evidence>
<evidence type="ECO:0000256" key="7">
    <source>
        <dbReference type="ARBA" id="ARBA00023204"/>
    </source>
</evidence>
<name>A0A087SS42_AUXPR</name>
<dbReference type="InterPro" id="IPR036187">
    <property type="entry name" value="DNA_mismatch_repair_MutS_sf"/>
</dbReference>
<dbReference type="InterPro" id="IPR007695">
    <property type="entry name" value="DNA_mismatch_repair_MutS-lik_N"/>
</dbReference>
<dbReference type="InterPro" id="IPR017261">
    <property type="entry name" value="DNA_mismatch_repair_MutS/MSH"/>
</dbReference>
<dbReference type="Pfam" id="PF01624">
    <property type="entry name" value="MutS_I"/>
    <property type="match status" value="1"/>
</dbReference>
<dbReference type="Gene3D" id="3.40.1170.10">
    <property type="entry name" value="DNA repair protein MutS, domain I"/>
    <property type="match status" value="1"/>
</dbReference>
<evidence type="ECO:0000313" key="12">
    <source>
        <dbReference type="Proteomes" id="UP000028924"/>
    </source>
</evidence>
<feature type="region of interest" description="Disordered" evidence="9">
    <location>
        <begin position="38"/>
        <end position="66"/>
    </location>
</feature>
<accession>A0A087SS42</accession>
<dbReference type="RefSeq" id="XP_011401580.1">
    <property type="nucleotide sequence ID" value="XM_011403278.1"/>
</dbReference>
<keyword evidence="4" id="KW-0227">DNA damage</keyword>
<evidence type="ECO:0000256" key="9">
    <source>
        <dbReference type="SAM" id="MobiDB-lite"/>
    </source>
</evidence>
<dbReference type="Gene3D" id="1.10.1420.10">
    <property type="match status" value="2"/>
</dbReference>
<evidence type="ECO:0000256" key="4">
    <source>
        <dbReference type="ARBA" id="ARBA00022763"/>
    </source>
</evidence>
<dbReference type="KEGG" id="apro:F751_0287"/>
<dbReference type="Gene3D" id="3.40.50.300">
    <property type="entry name" value="P-loop containing nucleotide triphosphate hydrolases"/>
    <property type="match status" value="1"/>
</dbReference>
<dbReference type="OrthoDB" id="10252754at2759"/>
<dbReference type="GO" id="GO:0006298">
    <property type="term" value="P:mismatch repair"/>
    <property type="evidence" value="ECO:0007669"/>
    <property type="project" value="InterPro"/>
</dbReference>
<evidence type="ECO:0000256" key="1">
    <source>
        <dbReference type="ARBA" id="ARBA00007094"/>
    </source>
</evidence>
<dbReference type="PANTHER" id="PTHR11361">
    <property type="entry name" value="DNA MISMATCH REPAIR PROTEIN MUTS FAMILY MEMBER"/>
    <property type="match status" value="1"/>
</dbReference>
<dbReference type="GeneID" id="23611678"/>
<dbReference type="AlphaFoldDB" id="A0A087SS42"/>
<keyword evidence="7" id="KW-0234">DNA repair</keyword>
<dbReference type="eggNOG" id="KOG0218">
    <property type="taxonomic scope" value="Eukaryota"/>
</dbReference>
<evidence type="ECO:0000256" key="8">
    <source>
        <dbReference type="ARBA" id="ARBA00073774"/>
    </source>
</evidence>
<comment type="similarity">
    <text evidence="1">Belongs to the DNA mismatch repair MutS family. MSH3 subfamily.</text>
</comment>
<evidence type="ECO:0000256" key="6">
    <source>
        <dbReference type="ARBA" id="ARBA00023125"/>
    </source>
</evidence>
<dbReference type="SMART" id="SM00533">
    <property type="entry name" value="MUTSd"/>
    <property type="match status" value="1"/>
</dbReference>
<dbReference type="Pfam" id="PF00488">
    <property type="entry name" value="MutS_V"/>
    <property type="match status" value="1"/>
</dbReference>
<dbReference type="Pfam" id="PF05192">
    <property type="entry name" value="MutS_III"/>
    <property type="match status" value="1"/>
</dbReference>
<organism evidence="11 12">
    <name type="scientific">Auxenochlorella protothecoides</name>
    <name type="common">Green microalga</name>
    <name type="synonym">Chlorella protothecoides</name>
    <dbReference type="NCBI Taxonomy" id="3075"/>
    <lineage>
        <taxon>Eukaryota</taxon>
        <taxon>Viridiplantae</taxon>
        <taxon>Chlorophyta</taxon>
        <taxon>core chlorophytes</taxon>
        <taxon>Trebouxiophyceae</taxon>
        <taxon>Chlorellales</taxon>
        <taxon>Chlorellaceae</taxon>
        <taxon>Auxenochlorella</taxon>
    </lineage>
</organism>
<dbReference type="FunFam" id="3.40.1170.10:FF:000004">
    <property type="entry name" value="DNA mismatch repair protein"/>
    <property type="match status" value="1"/>
</dbReference>
<keyword evidence="3" id="KW-0547">Nucleotide-binding</keyword>
<feature type="region of interest" description="Disordered" evidence="9">
    <location>
        <begin position="1"/>
        <end position="26"/>
    </location>
</feature>
<dbReference type="GO" id="GO:0006312">
    <property type="term" value="P:mitotic recombination"/>
    <property type="evidence" value="ECO:0007669"/>
    <property type="project" value="TreeGrafter"/>
</dbReference>
<dbReference type="GO" id="GO:0140664">
    <property type="term" value="F:ATP-dependent DNA damage sensor activity"/>
    <property type="evidence" value="ECO:0007669"/>
    <property type="project" value="InterPro"/>
</dbReference>
<gene>
    <name evidence="11" type="ORF">F751_0287</name>
</gene>
<dbReference type="InterPro" id="IPR016151">
    <property type="entry name" value="DNA_mismatch_repair_MutS_N"/>
</dbReference>
<dbReference type="InterPro" id="IPR007696">
    <property type="entry name" value="DNA_mismatch_repair_MutS_core"/>
</dbReference>
<dbReference type="Proteomes" id="UP000028924">
    <property type="component" value="Unassembled WGS sequence"/>
</dbReference>
<proteinExistence type="inferred from homology"/>
<feature type="domain" description="DNA mismatch repair protein MutS core" evidence="10">
    <location>
        <begin position="299"/>
        <end position="560"/>
    </location>
</feature>
<dbReference type="InterPro" id="IPR045076">
    <property type="entry name" value="MutS"/>
</dbReference>
<sequence length="623" mass="66284">MGFGSDEALPAPQETPSKKRNGPDQAVLHDRFQRKLVSGQAATRGERAAEAKQSVTVTGTPPPGAKLTPLEQQVTDLKRQHPGVLLVVECGYKFRFFGEDAETASRILNVFSFPDHNYLVASIPAHRLHVHVRRLVEAGCKVGIVRQTETAAIKAAGTTRSAPFQRRMTELYTRATLEAGELGESACERPGDAPGQPGGSARFLVCVVEAEGAQGRSGGLEVGMVAVETATGAVLFSQFRDSVLRSELEARLLFVPPSEVLGVLRWGAGFQQLNTQAELALSPNTLRQLDVLVNSSTGQEKGSLLWLLNHTRTAFGARRLRHWVSHPLRIAAAITARLDAVQQLREDDCTHAPLAALPGLLRSLPDLEKGLTRALHGTTAPSECVATLCPLLASLLARAGSEAVQAAALEALGPLPAVRGVLGLRALDYVAITNQSDYLIDVPVELVGRVPKDWERVSSVKKSVRYHPPGVKAAIKALELAQEHLAAACQEAWRDWLRAISVNLPLFRSAADALAELDCLLGLATLAGNSGYVRPDILPASPEGGRLAITACRHPMLDVQLGPDFVPNDVALGSGPGGEPRALVLTGPNMGGKSCYIRSAALVAIMAQLGSFVPAQAASLAPF</sequence>
<evidence type="ECO:0000313" key="11">
    <source>
        <dbReference type="EMBL" id="KFM28546.1"/>
    </source>
</evidence>
<protein>
    <recommendedName>
        <fullName evidence="2 8">DNA mismatch repair protein MSH3</fullName>
    </recommendedName>
    <alternativeName>
        <fullName evidence="2 8">DNA mismatch repair protein MSH3</fullName>
    </alternativeName>
</protein>
<keyword evidence="6" id="KW-0238">DNA-binding</keyword>
<evidence type="ECO:0000256" key="2">
    <source>
        <dbReference type="ARBA" id="ARBA00022151"/>
    </source>
</evidence>
<dbReference type="GO" id="GO:0005634">
    <property type="term" value="C:nucleus"/>
    <property type="evidence" value="ECO:0007669"/>
    <property type="project" value="TreeGrafter"/>
</dbReference>
<dbReference type="GO" id="GO:0030983">
    <property type="term" value="F:mismatched DNA binding"/>
    <property type="evidence" value="ECO:0007669"/>
    <property type="project" value="InterPro"/>
</dbReference>
<keyword evidence="5" id="KW-0067">ATP-binding</keyword>
<dbReference type="SUPFAM" id="SSF55271">
    <property type="entry name" value="DNA repair protein MutS, domain I"/>
    <property type="match status" value="1"/>
</dbReference>
<dbReference type="SUPFAM" id="SSF48334">
    <property type="entry name" value="DNA repair protein MutS, domain III"/>
    <property type="match status" value="1"/>
</dbReference>
<evidence type="ECO:0000256" key="5">
    <source>
        <dbReference type="ARBA" id="ARBA00022840"/>
    </source>
</evidence>